<dbReference type="AlphaFoldDB" id="A0AAV7LBF8"/>
<gene>
    <name evidence="2" type="ORF">NDU88_000983</name>
</gene>
<name>A0AAV7LBF8_PLEWA</name>
<protein>
    <submittedName>
        <fullName evidence="2">Uncharacterized protein</fullName>
    </submittedName>
</protein>
<keyword evidence="3" id="KW-1185">Reference proteome</keyword>
<sequence>MNSSSYGWLVKPDCNYYGKVMRYPCSDPGKGARSEGDAEKFDRTGCNGTSGSVLQEHRERRARRRYMPLAEEQIQDPHAGQFPGGTGLTKTNLCKRKAASNIIPGAQRTSMDKFVSRAVGIINKMIELAERHLSVAPQLYPPLSVPKVVPPNMDTNMLFLHSDEAITPHQVNVALLGIKGAPVSSSQAPVPLEPVVVIAVPICRPVDDKQEGKGRDSSPLDHQNDSGPTLLSPLGRRCYQKETF</sequence>
<comment type="caution">
    <text evidence="2">The sequence shown here is derived from an EMBL/GenBank/DDBJ whole genome shotgun (WGS) entry which is preliminary data.</text>
</comment>
<organism evidence="2 3">
    <name type="scientific">Pleurodeles waltl</name>
    <name type="common">Iberian ribbed newt</name>
    <dbReference type="NCBI Taxonomy" id="8319"/>
    <lineage>
        <taxon>Eukaryota</taxon>
        <taxon>Metazoa</taxon>
        <taxon>Chordata</taxon>
        <taxon>Craniata</taxon>
        <taxon>Vertebrata</taxon>
        <taxon>Euteleostomi</taxon>
        <taxon>Amphibia</taxon>
        <taxon>Batrachia</taxon>
        <taxon>Caudata</taxon>
        <taxon>Salamandroidea</taxon>
        <taxon>Salamandridae</taxon>
        <taxon>Pleurodelinae</taxon>
        <taxon>Pleurodeles</taxon>
    </lineage>
</organism>
<evidence type="ECO:0000313" key="2">
    <source>
        <dbReference type="EMBL" id="KAJ1087820.1"/>
    </source>
</evidence>
<feature type="region of interest" description="Disordered" evidence="1">
    <location>
        <begin position="207"/>
        <end position="233"/>
    </location>
</feature>
<evidence type="ECO:0000256" key="1">
    <source>
        <dbReference type="SAM" id="MobiDB-lite"/>
    </source>
</evidence>
<proteinExistence type="predicted"/>
<dbReference type="EMBL" id="JANPWB010000015">
    <property type="protein sequence ID" value="KAJ1087820.1"/>
    <property type="molecule type" value="Genomic_DNA"/>
</dbReference>
<feature type="region of interest" description="Disordered" evidence="1">
    <location>
        <begin position="27"/>
        <end position="59"/>
    </location>
</feature>
<dbReference type="Proteomes" id="UP001066276">
    <property type="component" value="Chromosome 11"/>
</dbReference>
<feature type="compositionally biased region" description="Basic and acidic residues" evidence="1">
    <location>
        <begin position="30"/>
        <end position="43"/>
    </location>
</feature>
<feature type="compositionally biased region" description="Basic and acidic residues" evidence="1">
    <location>
        <begin position="207"/>
        <end position="224"/>
    </location>
</feature>
<accession>A0AAV7LBF8</accession>
<evidence type="ECO:0000313" key="3">
    <source>
        <dbReference type="Proteomes" id="UP001066276"/>
    </source>
</evidence>
<reference evidence="2" key="1">
    <citation type="journal article" date="2022" name="bioRxiv">
        <title>Sequencing and chromosome-scale assembly of the giantPleurodeles waltlgenome.</title>
        <authorList>
            <person name="Brown T."/>
            <person name="Elewa A."/>
            <person name="Iarovenko S."/>
            <person name="Subramanian E."/>
            <person name="Araus A.J."/>
            <person name="Petzold A."/>
            <person name="Susuki M."/>
            <person name="Suzuki K.-i.T."/>
            <person name="Hayashi T."/>
            <person name="Toyoda A."/>
            <person name="Oliveira C."/>
            <person name="Osipova E."/>
            <person name="Leigh N.D."/>
            <person name="Simon A."/>
            <person name="Yun M.H."/>
        </authorList>
    </citation>
    <scope>NUCLEOTIDE SEQUENCE</scope>
    <source>
        <strain evidence="2">20211129_DDA</strain>
        <tissue evidence="2">Liver</tissue>
    </source>
</reference>